<keyword evidence="2 7" id="KW-0396">Initiation factor</keyword>
<dbReference type="PROSITE" id="PS00813">
    <property type="entry name" value="IF4E"/>
    <property type="match status" value="1"/>
</dbReference>
<evidence type="ECO:0000313" key="9">
    <source>
        <dbReference type="EMBL" id="CAH1401852.1"/>
    </source>
</evidence>
<protein>
    <recommendedName>
        <fullName evidence="6">eIF-4F 25 kDa subunit</fullName>
    </recommendedName>
</protein>
<accession>A0A9P0HHI8</accession>
<dbReference type="PANTHER" id="PTHR11960:SF8">
    <property type="entry name" value="EUKARYOTIC TRANSLATION INITIATION FACTOR 4E1-RELATED"/>
    <property type="match status" value="1"/>
</dbReference>
<dbReference type="GO" id="GO:0003743">
    <property type="term" value="F:translation initiation factor activity"/>
    <property type="evidence" value="ECO:0007669"/>
    <property type="project" value="UniProtKB-KW"/>
</dbReference>
<dbReference type="GO" id="GO:0000340">
    <property type="term" value="F:RNA 7-methylguanosine cap binding"/>
    <property type="evidence" value="ECO:0007669"/>
    <property type="project" value="UniProtKB-ARBA"/>
</dbReference>
<proteinExistence type="inferred from homology"/>
<dbReference type="Pfam" id="PF01652">
    <property type="entry name" value="IF4E"/>
    <property type="match status" value="1"/>
</dbReference>
<dbReference type="InterPro" id="IPR023398">
    <property type="entry name" value="TIF_eIF4e-like"/>
</dbReference>
<dbReference type="OrthoDB" id="590761at2759"/>
<keyword evidence="10" id="KW-1185">Reference proteome</keyword>
<evidence type="ECO:0000256" key="7">
    <source>
        <dbReference type="RuleBase" id="RU004374"/>
    </source>
</evidence>
<dbReference type="PANTHER" id="PTHR11960">
    <property type="entry name" value="EUKARYOTIC TRANSLATION INITIATION FACTOR 4E RELATED"/>
    <property type="match status" value="1"/>
</dbReference>
<dbReference type="SUPFAM" id="SSF55418">
    <property type="entry name" value="eIF4e-like"/>
    <property type="match status" value="1"/>
</dbReference>
<dbReference type="Proteomes" id="UP001152798">
    <property type="component" value="Chromosome 5"/>
</dbReference>
<dbReference type="GO" id="GO:0006417">
    <property type="term" value="P:regulation of translation"/>
    <property type="evidence" value="ECO:0007669"/>
    <property type="project" value="UniProtKB-KW"/>
</dbReference>
<dbReference type="GO" id="GO:0016281">
    <property type="term" value="C:eukaryotic translation initiation factor 4F complex"/>
    <property type="evidence" value="ECO:0007669"/>
    <property type="project" value="TreeGrafter"/>
</dbReference>
<evidence type="ECO:0000256" key="6">
    <source>
        <dbReference type="ARBA" id="ARBA00032656"/>
    </source>
</evidence>
<evidence type="ECO:0000256" key="3">
    <source>
        <dbReference type="ARBA" id="ARBA00022845"/>
    </source>
</evidence>
<keyword evidence="3" id="KW-0810">Translation regulation</keyword>
<sequence>MAGNKPEEDKETEKSVESTSTEVPDLLIKHPLNNSWSLWYFENDKKKTWLQNLKEITSFDTVEDFWSVYNHIKAASELKPGCDYCLFKKGIRPMWEDAANKQGGRWLISLEKKHRTSELDNCWLEILLLMIGEAFEEHTDEVCGATVNIRPKMDKIGLWTANADKSKQDIVLAIGRKIKERLKLPLNQPIQYQSHSDSAIKNSTVIKSTYSI</sequence>
<keyword evidence="5 7" id="KW-0648">Protein biosynthesis</keyword>
<evidence type="ECO:0000256" key="2">
    <source>
        <dbReference type="ARBA" id="ARBA00022540"/>
    </source>
</evidence>
<evidence type="ECO:0000256" key="8">
    <source>
        <dbReference type="SAM" id="MobiDB-lite"/>
    </source>
</evidence>
<evidence type="ECO:0000256" key="1">
    <source>
        <dbReference type="ARBA" id="ARBA00009860"/>
    </source>
</evidence>
<evidence type="ECO:0000313" key="10">
    <source>
        <dbReference type="Proteomes" id="UP001152798"/>
    </source>
</evidence>
<feature type="region of interest" description="Disordered" evidence="8">
    <location>
        <begin position="1"/>
        <end position="22"/>
    </location>
</feature>
<dbReference type="InterPro" id="IPR019770">
    <property type="entry name" value="TIF_eIF_4E_CS"/>
</dbReference>
<organism evidence="9 10">
    <name type="scientific">Nezara viridula</name>
    <name type="common">Southern green stink bug</name>
    <name type="synonym">Cimex viridulus</name>
    <dbReference type="NCBI Taxonomy" id="85310"/>
    <lineage>
        <taxon>Eukaryota</taxon>
        <taxon>Metazoa</taxon>
        <taxon>Ecdysozoa</taxon>
        <taxon>Arthropoda</taxon>
        <taxon>Hexapoda</taxon>
        <taxon>Insecta</taxon>
        <taxon>Pterygota</taxon>
        <taxon>Neoptera</taxon>
        <taxon>Paraneoptera</taxon>
        <taxon>Hemiptera</taxon>
        <taxon>Heteroptera</taxon>
        <taxon>Panheteroptera</taxon>
        <taxon>Pentatomomorpha</taxon>
        <taxon>Pentatomoidea</taxon>
        <taxon>Pentatomidae</taxon>
        <taxon>Pentatominae</taxon>
        <taxon>Nezara</taxon>
    </lineage>
</organism>
<gene>
    <name evidence="9" type="ORF">NEZAVI_LOCUS10797</name>
</gene>
<name>A0A9P0HHI8_NEZVI</name>
<feature type="compositionally biased region" description="Basic and acidic residues" evidence="8">
    <location>
        <begin position="1"/>
        <end position="16"/>
    </location>
</feature>
<keyword evidence="4 7" id="KW-0694">RNA-binding</keyword>
<evidence type="ECO:0000256" key="4">
    <source>
        <dbReference type="ARBA" id="ARBA00022884"/>
    </source>
</evidence>
<dbReference type="Gene3D" id="3.30.760.10">
    <property type="entry name" value="RNA Cap, Translation Initiation Factor Eif4e"/>
    <property type="match status" value="1"/>
</dbReference>
<dbReference type="AlphaFoldDB" id="A0A9P0HHI8"/>
<dbReference type="InterPro" id="IPR001040">
    <property type="entry name" value="TIF_eIF_4E"/>
</dbReference>
<evidence type="ECO:0000256" key="5">
    <source>
        <dbReference type="ARBA" id="ARBA00022917"/>
    </source>
</evidence>
<reference evidence="9" key="1">
    <citation type="submission" date="2022-01" db="EMBL/GenBank/DDBJ databases">
        <authorList>
            <person name="King R."/>
        </authorList>
    </citation>
    <scope>NUCLEOTIDE SEQUENCE</scope>
</reference>
<dbReference type="EMBL" id="OV725081">
    <property type="protein sequence ID" value="CAH1401852.1"/>
    <property type="molecule type" value="Genomic_DNA"/>
</dbReference>
<comment type="similarity">
    <text evidence="1 7">Belongs to the eukaryotic initiation factor 4E family.</text>
</comment>